<dbReference type="InterPro" id="IPR020981">
    <property type="entry name" value="Csm1/Pcs1_C"/>
</dbReference>
<name>A0A9P6W8X8_RHOMI</name>
<gene>
    <name evidence="4" type="ORF">C6P46_000060</name>
</gene>
<dbReference type="CDD" id="cd23787">
    <property type="entry name" value="RWD_CSM1"/>
    <property type="match status" value="1"/>
</dbReference>
<dbReference type="OrthoDB" id="2431049at2759"/>
<dbReference type="Gene3D" id="3.90.1150.80">
    <property type="match status" value="1"/>
</dbReference>
<evidence type="ECO:0000259" key="3">
    <source>
        <dbReference type="Pfam" id="PF12539"/>
    </source>
</evidence>
<comment type="caution">
    <text evidence="4">The sequence shown here is derived from an EMBL/GenBank/DDBJ whole genome shotgun (WGS) entry which is preliminary data.</text>
</comment>
<evidence type="ECO:0000313" key="5">
    <source>
        <dbReference type="Proteomes" id="UP000777482"/>
    </source>
</evidence>
<feature type="region of interest" description="Disordered" evidence="2">
    <location>
        <begin position="1"/>
        <end position="119"/>
    </location>
</feature>
<reference evidence="4 5" key="1">
    <citation type="submission" date="2020-11" db="EMBL/GenBank/DDBJ databases">
        <title>Kefir isolates.</title>
        <authorList>
            <person name="Marcisauskas S."/>
            <person name="Kim Y."/>
            <person name="Blasche S."/>
        </authorList>
    </citation>
    <scope>NUCLEOTIDE SEQUENCE [LARGE SCALE GENOMIC DNA]</scope>
    <source>
        <strain evidence="4 5">KR</strain>
    </source>
</reference>
<dbReference type="PANTHER" id="PTHR28006:SF1">
    <property type="entry name" value="MONOPOLIN COMPLEX SUBUNIT CSM1"/>
    <property type="match status" value="1"/>
</dbReference>
<dbReference type="GO" id="GO:0034506">
    <property type="term" value="C:chromosome, centromeric core domain"/>
    <property type="evidence" value="ECO:0007669"/>
    <property type="project" value="TreeGrafter"/>
</dbReference>
<dbReference type="GO" id="GO:1990644">
    <property type="term" value="F:microtubule site clamp"/>
    <property type="evidence" value="ECO:0007669"/>
    <property type="project" value="TreeGrafter"/>
</dbReference>
<dbReference type="GO" id="GO:0072686">
    <property type="term" value="C:mitotic spindle"/>
    <property type="evidence" value="ECO:0007669"/>
    <property type="project" value="TreeGrafter"/>
</dbReference>
<dbReference type="InterPro" id="IPR038608">
    <property type="entry name" value="Csm1/Pcs1_C_sf"/>
</dbReference>
<feature type="compositionally biased region" description="Low complexity" evidence="2">
    <location>
        <begin position="73"/>
        <end position="86"/>
    </location>
</feature>
<feature type="domain" description="Monopolin complex subunit Csm1/Pcs1 C-terminal" evidence="3">
    <location>
        <begin position="360"/>
        <end position="441"/>
    </location>
</feature>
<dbReference type="Proteomes" id="UP000777482">
    <property type="component" value="Unassembled WGS sequence"/>
</dbReference>
<sequence>MAASTANKENRAPAAGKAAAAKQTRKPATKATKGRAPPAATRALSGEDHDVDDDDDDDELMMSERGEGDDDAAAAAADETTEVAETQFDSVKANARKGKAPATSSRRTAAAAAAAAAAQAGVQKKTVSAEDAIADELSGSILGPGKISAREKKLEAQLVLTQKALADYKDKFAKLSELRTTKAEAAEMRLREIADERQKAAEKTISTYKAAADAITAEHATLQETAFASPRSKAARLESMRVCDLEAQNAELLARVEELESAQAEERAANDAARREMEKRHEAELNRRVKDATAIADRDLAELRQEVKMTRAELSAEVAQSKALQQKLKSVPASSATAPGSLAGHGTVDALKLELEQLTTKLNLNEDLTGFAVHSVRQEEQGAAYTCMLNDCAGVSGSLNFKLVFHPDGTVSYTPDVEPSRDATLVALLPEVLQGYMRFPADHSSEFFKRLFTSVNKVKL</sequence>
<protein>
    <recommendedName>
        <fullName evidence="3">Monopolin complex subunit Csm1/Pcs1 C-terminal domain-containing protein</fullName>
    </recommendedName>
</protein>
<feature type="coiled-coil region" evidence="1">
    <location>
        <begin position="151"/>
        <end position="203"/>
    </location>
</feature>
<keyword evidence="1" id="KW-0175">Coiled coil</keyword>
<dbReference type="GO" id="GO:0005730">
    <property type="term" value="C:nucleolus"/>
    <property type="evidence" value="ECO:0007669"/>
    <property type="project" value="TreeGrafter"/>
</dbReference>
<proteinExistence type="predicted"/>
<accession>A0A9P6W8X8</accession>
<dbReference type="PANTHER" id="PTHR28006">
    <property type="entry name" value="MONOPOLIN COMPLEX SUBUNIT CSM1"/>
    <property type="match status" value="1"/>
</dbReference>
<dbReference type="GO" id="GO:0051315">
    <property type="term" value="P:attachment of mitotic spindle microtubules to kinetochore"/>
    <property type="evidence" value="ECO:0007669"/>
    <property type="project" value="TreeGrafter"/>
</dbReference>
<feature type="compositionally biased region" description="Acidic residues" evidence="2">
    <location>
        <begin position="49"/>
        <end position="72"/>
    </location>
</feature>
<evidence type="ECO:0000313" key="4">
    <source>
        <dbReference type="EMBL" id="KAG0667526.1"/>
    </source>
</evidence>
<dbReference type="GO" id="GO:0033551">
    <property type="term" value="C:monopolin complex"/>
    <property type="evidence" value="ECO:0007669"/>
    <property type="project" value="InterPro"/>
</dbReference>
<dbReference type="EMBL" id="PUHQ01000001">
    <property type="protein sequence ID" value="KAG0667526.1"/>
    <property type="molecule type" value="Genomic_DNA"/>
</dbReference>
<feature type="compositionally biased region" description="Low complexity" evidence="2">
    <location>
        <begin position="109"/>
        <end position="119"/>
    </location>
</feature>
<feature type="coiled-coil region" evidence="1">
    <location>
        <begin position="245"/>
        <end position="320"/>
    </location>
</feature>
<dbReference type="Pfam" id="PF12539">
    <property type="entry name" value="Csm1"/>
    <property type="match status" value="1"/>
</dbReference>
<dbReference type="GO" id="GO:0045144">
    <property type="term" value="P:meiotic sister chromatid segregation"/>
    <property type="evidence" value="ECO:0007669"/>
    <property type="project" value="TreeGrafter"/>
</dbReference>
<dbReference type="InterPro" id="IPR040349">
    <property type="entry name" value="Csm1/Pcs1"/>
</dbReference>
<keyword evidence="5" id="KW-1185">Reference proteome</keyword>
<feature type="compositionally biased region" description="Low complexity" evidence="2">
    <location>
        <begin position="12"/>
        <end position="22"/>
    </location>
</feature>
<evidence type="ECO:0000256" key="2">
    <source>
        <dbReference type="SAM" id="MobiDB-lite"/>
    </source>
</evidence>
<dbReference type="AlphaFoldDB" id="A0A9P6W8X8"/>
<evidence type="ECO:0000256" key="1">
    <source>
        <dbReference type="SAM" id="Coils"/>
    </source>
</evidence>
<organism evidence="4 5">
    <name type="scientific">Rhodotorula mucilaginosa</name>
    <name type="common">Yeast</name>
    <name type="synonym">Rhodotorula rubra</name>
    <dbReference type="NCBI Taxonomy" id="5537"/>
    <lineage>
        <taxon>Eukaryota</taxon>
        <taxon>Fungi</taxon>
        <taxon>Dikarya</taxon>
        <taxon>Basidiomycota</taxon>
        <taxon>Pucciniomycotina</taxon>
        <taxon>Microbotryomycetes</taxon>
        <taxon>Sporidiobolales</taxon>
        <taxon>Sporidiobolaceae</taxon>
        <taxon>Rhodotorula</taxon>
    </lineage>
</organism>